<feature type="region of interest" description="Disordered" evidence="1">
    <location>
        <begin position="104"/>
        <end position="140"/>
    </location>
</feature>
<evidence type="ECO:0000256" key="1">
    <source>
        <dbReference type="SAM" id="MobiDB-lite"/>
    </source>
</evidence>
<sequence length="439" mass="49078">MASVQETTLAFENTHPSSIPTSRLGSTPEAGSGAENSSVTVQSTKEPISVQTSTATNHDKLNATEYELLVATQSTKAPSYEPYRAFTHAYGKHADSQEAFERPILFSGPKPDTHPDQKDDNDEDSAIEDYSTQRSASVSSSIYEFREEHGRRYHAMNQGAEYHLPNDDLELDRLDLQHALFLLALGNNLHRAPIAPDIQNVLDIGTGTGIWAIDFADKYKSAIVVGTDLSPVQPDFVPPNCRFYVENAEDTWAFETQFDFIHTRMLVVGIKDWPRLFQQSFKALRPGGYIELQDLTFPVRCDDASAPPDSPLMVWGENMIKGAAKVGVNLSASNQFPKMLAEAGFVDIHVETFGWPINKWPKEKTMKRIGMYGNENFLQGLQGFTMAFFARGLGWSVDEIKPFVEKVRAQACDVRSHVYIPVSFFWARKPEGNKLEDTV</sequence>
<proteinExistence type="predicted"/>
<feature type="compositionally biased region" description="Polar residues" evidence="1">
    <location>
        <begin position="34"/>
        <end position="56"/>
    </location>
</feature>
<dbReference type="PANTHER" id="PTHR43591">
    <property type="entry name" value="METHYLTRANSFERASE"/>
    <property type="match status" value="1"/>
</dbReference>
<feature type="compositionally biased region" description="Polar residues" evidence="1">
    <location>
        <begin position="130"/>
        <end position="140"/>
    </location>
</feature>
<dbReference type="EMBL" id="MU004231">
    <property type="protein sequence ID" value="KAF2672839.1"/>
    <property type="molecule type" value="Genomic_DNA"/>
</dbReference>
<accession>A0A6A6UKR0</accession>
<dbReference type="OrthoDB" id="2013972at2759"/>
<name>A0A6A6UKR0_9PEZI</name>
<keyword evidence="2" id="KW-0808">Transferase</keyword>
<protein>
    <submittedName>
        <fullName evidence="2">S-adenosyl-L-methionine-dependent methyltransferase</fullName>
    </submittedName>
</protein>
<dbReference type="Proteomes" id="UP000799302">
    <property type="component" value="Unassembled WGS sequence"/>
</dbReference>
<reference evidence="2" key="1">
    <citation type="journal article" date="2020" name="Stud. Mycol.">
        <title>101 Dothideomycetes genomes: a test case for predicting lifestyles and emergence of pathogens.</title>
        <authorList>
            <person name="Haridas S."/>
            <person name="Albert R."/>
            <person name="Binder M."/>
            <person name="Bloem J."/>
            <person name="Labutti K."/>
            <person name="Salamov A."/>
            <person name="Andreopoulos B."/>
            <person name="Baker S."/>
            <person name="Barry K."/>
            <person name="Bills G."/>
            <person name="Bluhm B."/>
            <person name="Cannon C."/>
            <person name="Castanera R."/>
            <person name="Culley D."/>
            <person name="Daum C."/>
            <person name="Ezra D."/>
            <person name="Gonzalez J."/>
            <person name="Henrissat B."/>
            <person name="Kuo A."/>
            <person name="Liang C."/>
            <person name="Lipzen A."/>
            <person name="Lutzoni F."/>
            <person name="Magnuson J."/>
            <person name="Mondo S."/>
            <person name="Nolan M."/>
            <person name="Ohm R."/>
            <person name="Pangilinan J."/>
            <person name="Park H.-J."/>
            <person name="Ramirez L."/>
            <person name="Alfaro M."/>
            <person name="Sun H."/>
            <person name="Tritt A."/>
            <person name="Yoshinaga Y."/>
            <person name="Zwiers L.-H."/>
            <person name="Turgeon B."/>
            <person name="Goodwin S."/>
            <person name="Spatafora J."/>
            <person name="Crous P."/>
            <person name="Grigoriev I."/>
        </authorList>
    </citation>
    <scope>NUCLEOTIDE SEQUENCE</scope>
    <source>
        <strain evidence="2">CBS 115976</strain>
    </source>
</reference>
<dbReference type="Pfam" id="PF13489">
    <property type="entry name" value="Methyltransf_23"/>
    <property type="match status" value="1"/>
</dbReference>
<keyword evidence="2" id="KW-0489">Methyltransferase</keyword>
<gene>
    <name evidence="2" type="ORF">BT63DRAFT_396572</name>
</gene>
<dbReference type="Gene3D" id="3.40.50.150">
    <property type="entry name" value="Vaccinia Virus protein VP39"/>
    <property type="match status" value="1"/>
</dbReference>
<feature type="compositionally biased region" description="Polar residues" evidence="1">
    <location>
        <begin position="1"/>
        <end position="25"/>
    </location>
</feature>
<keyword evidence="3" id="KW-1185">Reference proteome</keyword>
<dbReference type="InterPro" id="IPR029063">
    <property type="entry name" value="SAM-dependent_MTases_sf"/>
</dbReference>
<dbReference type="GO" id="GO:0008168">
    <property type="term" value="F:methyltransferase activity"/>
    <property type="evidence" value="ECO:0007669"/>
    <property type="project" value="UniProtKB-KW"/>
</dbReference>
<evidence type="ECO:0000313" key="2">
    <source>
        <dbReference type="EMBL" id="KAF2672839.1"/>
    </source>
</evidence>
<evidence type="ECO:0000313" key="3">
    <source>
        <dbReference type="Proteomes" id="UP000799302"/>
    </source>
</evidence>
<organism evidence="2 3">
    <name type="scientific">Microthyrium microscopicum</name>
    <dbReference type="NCBI Taxonomy" id="703497"/>
    <lineage>
        <taxon>Eukaryota</taxon>
        <taxon>Fungi</taxon>
        <taxon>Dikarya</taxon>
        <taxon>Ascomycota</taxon>
        <taxon>Pezizomycotina</taxon>
        <taxon>Dothideomycetes</taxon>
        <taxon>Dothideomycetes incertae sedis</taxon>
        <taxon>Microthyriales</taxon>
        <taxon>Microthyriaceae</taxon>
        <taxon>Microthyrium</taxon>
    </lineage>
</organism>
<dbReference type="SUPFAM" id="SSF53335">
    <property type="entry name" value="S-adenosyl-L-methionine-dependent methyltransferases"/>
    <property type="match status" value="1"/>
</dbReference>
<feature type="region of interest" description="Disordered" evidence="1">
    <location>
        <begin position="1"/>
        <end position="61"/>
    </location>
</feature>
<dbReference type="AlphaFoldDB" id="A0A6A6UKR0"/>
<dbReference type="PANTHER" id="PTHR43591:SF10">
    <property type="entry name" value="ABC TRANSMEMBRANE TYPE-1 DOMAIN-CONTAINING PROTEIN-RELATED"/>
    <property type="match status" value="1"/>
</dbReference>
<dbReference type="CDD" id="cd02440">
    <property type="entry name" value="AdoMet_MTases"/>
    <property type="match status" value="1"/>
</dbReference>
<dbReference type="GO" id="GO:0032259">
    <property type="term" value="P:methylation"/>
    <property type="evidence" value="ECO:0007669"/>
    <property type="project" value="UniProtKB-KW"/>
</dbReference>